<evidence type="ECO:0000313" key="3">
    <source>
        <dbReference type="Proteomes" id="UP000547011"/>
    </source>
</evidence>
<sequence length="137" mass="14989">MVTKSIAGLVLAGALLSSSAYADDHGGLPDQSVLPSDVVKVSDVVPMMGEHWANPANLPLGPIYCVHEGKVVCIEYMMSQEDFMNGTSWTDLSGLTDLPSINHVDLTFEAEGHEGYEIPHYDLHIYFISPEDKKQIK</sequence>
<dbReference type="Gene3D" id="3.30.200.270">
    <property type="match status" value="1"/>
</dbReference>
<gene>
    <name evidence="2" type="ORF">GGR20_002242</name>
</gene>
<keyword evidence="1" id="KW-0732">Signal</keyword>
<feature type="chain" id="PRO_5031323355" description="DUF4431 domain-containing protein" evidence="1">
    <location>
        <begin position="23"/>
        <end position="137"/>
    </location>
</feature>
<evidence type="ECO:0000313" key="2">
    <source>
        <dbReference type="EMBL" id="MBB4052594.1"/>
    </source>
</evidence>
<evidence type="ECO:0000256" key="1">
    <source>
        <dbReference type="SAM" id="SignalP"/>
    </source>
</evidence>
<proteinExistence type="predicted"/>
<evidence type="ECO:0008006" key="4">
    <source>
        <dbReference type="Google" id="ProtNLM"/>
    </source>
</evidence>
<dbReference type="Proteomes" id="UP000547011">
    <property type="component" value="Unassembled WGS sequence"/>
</dbReference>
<organism evidence="2 3">
    <name type="scientific">Devosia subaequoris</name>
    <dbReference type="NCBI Taxonomy" id="395930"/>
    <lineage>
        <taxon>Bacteria</taxon>
        <taxon>Pseudomonadati</taxon>
        <taxon>Pseudomonadota</taxon>
        <taxon>Alphaproteobacteria</taxon>
        <taxon>Hyphomicrobiales</taxon>
        <taxon>Devosiaceae</taxon>
        <taxon>Devosia</taxon>
    </lineage>
</organism>
<comment type="caution">
    <text evidence="2">The sequence shown here is derived from an EMBL/GenBank/DDBJ whole genome shotgun (WGS) entry which is preliminary data.</text>
</comment>
<dbReference type="RefSeq" id="WP_183311311.1">
    <property type="nucleotide sequence ID" value="NZ_JACIEW010000005.1"/>
</dbReference>
<accession>A0A7W6IN12</accession>
<dbReference type="AlphaFoldDB" id="A0A7W6IN12"/>
<feature type="signal peptide" evidence="1">
    <location>
        <begin position="1"/>
        <end position="22"/>
    </location>
</feature>
<reference evidence="2 3" key="1">
    <citation type="submission" date="2020-08" db="EMBL/GenBank/DDBJ databases">
        <title>Genomic Encyclopedia of Type Strains, Phase IV (KMG-IV): sequencing the most valuable type-strain genomes for metagenomic binning, comparative biology and taxonomic classification.</title>
        <authorList>
            <person name="Goeker M."/>
        </authorList>
    </citation>
    <scope>NUCLEOTIDE SEQUENCE [LARGE SCALE GENOMIC DNA]</scope>
    <source>
        <strain evidence="2 3">DSM 23447</strain>
    </source>
</reference>
<dbReference type="CDD" id="cd11669">
    <property type="entry name" value="TTHB210-like"/>
    <property type="match status" value="1"/>
</dbReference>
<keyword evidence="3" id="KW-1185">Reference proteome</keyword>
<name>A0A7W6IN12_9HYPH</name>
<dbReference type="InterPro" id="IPR033786">
    <property type="entry name" value="TTHB210-like"/>
</dbReference>
<protein>
    <recommendedName>
        <fullName evidence="4">DUF4431 domain-containing protein</fullName>
    </recommendedName>
</protein>
<dbReference type="EMBL" id="JACIEW010000005">
    <property type="protein sequence ID" value="MBB4052594.1"/>
    <property type="molecule type" value="Genomic_DNA"/>
</dbReference>